<dbReference type="AlphaFoldDB" id="A0A399F4G2"/>
<dbReference type="EMBL" id="QXDL01000001">
    <property type="protein sequence ID" value="RIH90973.1"/>
    <property type="molecule type" value="Genomic_DNA"/>
</dbReference>
<protein>
    <submittedName>
        <fullName evidence="2">Uncharacterized protein</fullName>
    </submittedName>
</protein>
<gene>
    <name evidence="2" type="ORF">Mterra_00053</name>
</gene>
<feature type="transmembrane region" description="Helical" evidence="1">
    <location>
        <begin position="269"/>
        <end position="291"/>
    </location>
</feature>
<reference evidence="2 3" key="1">
    <citation type="submission" date="2018-08" db="EMBL/GenBank/DDBJ databases">
        <title>Meiothermus terrae DSM 26712 genome sequencing project.</title>
        <authorList>
            <person name="Da Costa M.S."/>
            <person name="Albuquerque L."/>
            <person name="Raposo P."/>
            <person name="Froufe H.J.C."/>
            <person name="Barroso C.S."/>
            <person name="Egas C."/>
        </authorList>
    </citation>
    <scope>NUCLEOTIDE SEQUENCE [LARGE SCALE GENOMIC DNA]</scope>
    <source>
        <strain evidence="2 3">DSM 26712</strain>
    </source>
</reference>
<organism evidence="2 3">
    <name type="scientific">Calidithermus terrae</name>
    <dbReference type="NCBI Taxonomy" id="1408545"/>
    <lineage>
        <taxon>Bacteria</taxon>
        <taxon>Thermotogati</taxon>
        <taxon>Deinococcota</taxon>
        <taxon>Deinococci</taxon>
        <taxon>Thermales</taxon>
        <taxon>Thermaceae</taxon>
        <taxon>Calidithermus</taxon>
    </lineage>
</organism>
<accession>A0A399F4G2</accession>
<keyword evidence="1" id="KW-0812">Transmembrane</keyword>
<evidence type="ECO:0000313" key="2">
    <source>
        <dbReference type="EMBL" id="RIH90973.1"/>
    </source>
</evidence>
<evidence type="ECO:0000313" key="3">
    <source>
        <dbReference type="Proteomes" id="UP000265715"/>
    </source>
</evidence>
<keyword evidence="1" id="KW-0472">Membrane</keyword>
<sequence length="425" mass="45677">MPNLRYFLLLPFILAVSYGQNTKEAQLVRESIAASTKQLQQLVSDAVAQRGGNLESQHLHLVLAFSTGHYPRDPLGAEAARELAWQLVKDLATPGDKLSVFAWELDVYDSPTPEPLVITQAVLEQERPVRDLFPKTARVGSAGGHDTERALVEIGRHMGEGSRDAVLILLTNSAASVAPKGASLLGSNEPSYRGFLQRYDRLQATTATGASAQLPYEIRQPDGELLSRSIDVVVAVPRQFVGRPIEGRTRYEVPRQVPAEGVHQGGSSIALLVIGAGALAALGFLVYTLIAGKASAPRTLRIVGKDFEIPGGGWSVGLAEARVGEEVLHIAGGGYAERVDKTRVLPKSLRSVPPAQIARIERSPKGVRVIALPPNRLTVDGVDYPDSHELVAGREYRVCVSGEGVTNPVLGLQPFNVELHVSVES</sequence>
<keyword evidence="1" id="KW-1133">Transmembrane helix</keyword>
<dbReference type="OrthoDB" id="58969at2"/>
<keyword evidence="3" id="KW-1185">Reference proteome</keyword>
<dbReference type="RefSeq" id="WP_147372468.1">
    <property type="nucleotide sequence ID" value="NZ_QXDL01000001.1"/>
</dbReference>
<dbReference type="Proteomes" id="UP000265715">
    <property type="component" value="Unassembled WGS sequence"/>
</dbReference>
<evidence type="ECO:0000256" key="1">
    <source>
        <dbReference type="SAM" id="Phobius"/>
    </source>
</evidence>
<comment type="caution">
    <text evidence="2">The sequence shown here is derived from an EMBL/GenBank/DDBJ whole genome shotgun (WGS) entry which is preliminary data.</text>
</comment>
<proteinExistence type="predicted"/>
<name>A0A399F4G2_9DEIN</name>